<dbReference type="Proteomes" id="UP001500889">
    <property type="component" value="Chromosome O"/>
</dbReference>
<protein>
    <submittedName>
        <fullName evidence="1">Uncharacterized protein</fullName>
    </submittedName>
</protein>
<reference evidence="1 2" key="1">
    <citation type="submission" date="2024-02" db="EMBL/GenBank/DDBJ databases">
        <title>A chromosome-level genome assembly of Drosophila madeirensis, a fruit fly species endemic to Madeira island.</title>
        <authorList>
            <person name="Tomihara K."/>
            <person name="Llopart A."/>
            <person name="Yamamoto D."/>
        </authorList>
    </citation>
    <scope>NUCLEOTIDE SEQUENCE [LARGE SCALE GENOMIC DNA]</scope>
    <source>
        <strain evidence="1 2">RF1</strain>
    </source>
</reference>
<accession>A0AAU9F8C6</accession>
<proteinExistence type="predicted"/>
<organism evidence="1 2">
    <name type="scientific">Drosophila madeirensis</name>
    <name type="common">Fruit fly</name>
    <dbReference type="NCBI Taxonomy" id="30013"/>
    <lineage>
        <taxon>Eukaryota</taxon>
        <taxon>Metazoa</taxon>
        <taxon>Ecdysozoa</taxon>
        <taxon>Arthropoda</taxon>
        <taxon>Hexapoda</taxon>
        <taxon>Insecta</taxon>
        <taxon>Pterygota</taxon>
        <taxon>Neoptera</taxon>
        <taxon>Endopterygota</taxon>
        <taxon>Diptera</taxon>
        <taxon>Brachycera</taxon>
        <taxon>Muscomorpha</taxon>
        <taxon>Ephydroidea</taxon>
        <taxon>Drosophilidae</taxon>
        <taxon>Drosophila</taxon>
        <taxon>Sophophora</taxon>
    </lineage>
</organism>
<evidence type="ECO:0000313" key="2">
    <source>
        <dbReference type="Proteomes" id="UP001500889"/>
    </source>
</evidence>
<keyword evidence="2" id="KW-1185">Reference proteome</keyword>
<dbReference type="EMBL" id="AP029263">
    <property type="protein sequence ID" value="BFF91432.1"/>
    <property type="molecule type" value="Genomic_DNA"/>
</dbReference>
<gene>
    <name evidence="1" type="ORF">DMAD_09715</name>
</gene>
<evidence type="ECO:0000313" key="1">
    <source>
        <dbReference type="EMBL" id="BFF91432.1"/>
    </source>
</evidence>
<sequence>MPLAKNVTRDDNVEVNAECRASGRACTDDDQCCTNICLHFRRCSPQTALLQQMDAGLVPIESK</sequence>
<dbReference type="AlphaFoldDB" id="A0AAU9F8C6"/>
<name>A0AAU9F8C6_DROMD</name>